<gene>
    <name evidence="2" type="ORF">NV36_06670</name>
</gene>
<dbReference type="InterPro" id="IPR016769">
    <property type="entry name" value="Phage_SP01_Orf1"/>
</dbReference>
<comment type="caution">
    <text evidence="2">The sequence shown here is derived from an EMBL/GenBank/DDBJ whole genome shotgun (WGS) entry which is preliminary data.</text>
</comment>
<feature type="compositionally biased region" description="Basic residues" evidence="1">
    <location>
        <begin position="126"/>
        <end position="139"/>
    </location>
</feature>
<protein>
    <submittedName>
        <fullName evidence="2">Hydrolase</fullName>
    </submittedName>
</protein>
<dbReference type="AlphaFoldDB" id="A0A0A2H075"/>
<evidence type="ECO:0000256" key="1">
    <source>
        <dbReference type="SAM" id="MobiDB-lite"/>
    </source>
</evidence>
<dbReference type="OrthoDB" id="5431039at2"/>
<evidence type="ECO:0000313" key="2">
    <source>
        <dbReference type="EMBL" id="KGO07981.1"/>
    </source>
</evidence>
<dbReference type="Gene3D" id="3.40.50.1000">
    <property type="entry name" value="HAD superfamily/HAD-like"/>
    <property type="match status" value="1"/>
</dbReference>
<keyword evidence="3" id="KW-1185">Reference proteome</keyword>
<evidence type="ECO:0000313" key="3">
    <source>
        <dbReference type="Proteomes" id="UP000030140"/>
    </source>
</evidence>
<dbReference type="PIRSF" id="PIRSF020079">
    <property type="entry name" value="UCP020079"/>
    <property type="match status" value="1"/>
</dbReference>
<dbReference type="SUPFAM" id="SSF56784">
    <property type="entry name" value="HAD-like"/>
    <property type="match status" value="1"/>
</dbReference>
<dbReference type="Proteomes" id="UP000030140">
    <property type="component" value="Unassembled WGS sequence"/>
</dbReference>
<dbReference type="InterPro" id="IPR023214">
    <property type="entry name" value="HAD_sf"/>
</dbReference>
<feature type="region of interest" description="Disordered" evidence="1">
    <location>
        <begin position="115"/>
        <end position="141"/>
    </location>
</feature>
<accession>A0A0A2H075</accession>
<name>A0A0A2H075_9FLAO</name>
<keyword evidence="2" id="KW-0378">Hydrolase</keyword>
<dbReference type="GO" id="GO:0016787">
    <property type="term" value="F:hydrolase activity"/>
    <property type="evidence" value="ECO:0007669"/>
    <property type="project" value="UniProtKB-KW"/>
</dbReference>
<dbReference type="EMBL" id="JSAQ01000001">
    <property type="protein sequence ID" value="KGO07981.1"/>
    <property type="molecule type" value="Genomic_DNA"/>
</dbReference>
<reference evidence="2 3" key="1">
    <citation type="submission" date="2014-10" db="EMBL/GenBank/DDBJ databases">
        <title>Draft genome sequence of the proteorhodopsin-containing marine bacterium Dokdonia donghaensis.</title>
        <authorList>
            <person name="Gomez-Consarnau L."/>
            <person name="Gonzalez J.M."/>
            <person name="Riedel T."/>
            <person name="Jaenicke S."/>
            <person name="Wagner-Doebler I."/>
            <person name="Fuhrman J.A."/>
        </authorList>
    </citation>
    <scope>NUCLEOTIDE SEQUENCE [LARGE SCALE GENOMIC DNA]</scope>
    <source>
        <strain evidence="2 3">DSW-1</strain>
    </source>
</reference>
<dbReference type="NCBIfam" id="NF046079">
    <property type="entry name" value="HAD_phos_BT0820"/>
    <property type="match status" value="1"/>
</dbReference>
<proteinExistence type="predicted"/>
<dbReference type="RefSeq" id="WP_035328802.1">
    <property type="nucleotide sequence ID" value="NZ_CP015125.1"/>
</dbReference>
<sequence length="153" mass="17561">MKETQTIAVDFDGTIVENAYPKIGKPLLFAFDTLKKLQQEGNLLILWTYRSQDKLEEAVAFCKENGLTFYAVNKSYPEEVMSPKISRKINADIFIDDRDVRGMLGWGEIYQKLGKGQEQTQSLKATQKKKKTPKKKKSKGGFMARIEELFKED</sequence>
<dbReference type="InterPro" id="IPR036412">
    <property type="entry name" value="HAD-like_sf"/>
</dbReference>
<organism evidence="2 3">
    <name type="scientific">Dokdonia donghaensis DSW-1</name>
    <dbReference type="NCBI Taxonomy" id="1300343"/>
    <lineage>
        <taxon>Bacteria</taxon>
        <taxon>Pseudomonadati</taxon>
        <taxon>Bacteroidota</taxon>
        <taxon>Flavobacteriia</taxon>
        <taxon>Flavobacteriales</taxon>
        <taxon>Flavobacteriaceae</taxon>
        <taxon>Dokdonia</taxon>
    </lineage>
</organism>